<sequence length="175" mass="17067">MSVRRPAPTAALRGGAVGATAATLAVAAHGVGGGGLPDTAALTLLLAACAGVGAAVGGVPALSRSRWALFAALAAGQGAGHLALTLSADDHLHRSAPAAAMLGAHVAATVVCAALILTAERLYGPLTRVLRAALASPVPGAEPARFLVPRPPGRRAPRLAVLAAGLSRRGPPVFA</sequence>
<protein>
    <submittedName>
        <fullName evidence="2">Uncharacterized protein</fullName>
    </submittedName>
</protein>
<dbReference type="Proteomes" id="UP000286208">
    <property type="component" value="Unassembled WGS sequence"/>
</dbReference>
<comment type="caution">
    <text evidence="2">The sequence shown here is derived from an EMBL/GenBank/DDBJ whole genome shotgun (WGS) entry which is preliminary data.</text>
</comment>
<organism evidence="2 3">
    <name type="scientific">Prescottella agglutinans</name>
    <dbReference type="NCBI Taxonomy" id="1644129"/>
    <lineage>
        <taxon>Bacteria</taxon>
        <taxon>Bacillati</taxon>
        <taxon>Actinomycetota</taxon>
        <taxon>Actinomycetes</taxon>
        <taxon>Mycobacteriales</taxon>
        <taxon>Nocardiaceae</taxon>
        <taxon>Prescottella</taxon>
    </lineage>
</organism>
<keyword evidence="1" id="KW-1133">Transmembrane helix</keyword>
<feature type="transmembrane region" description="Helical" evidence="1">
    <location>
        <begin position="40"/>
        <end position="60"/>
    </location>
</feature>
<evidence type="ECO:0000256" key="1">
    <source>
        <dbReference type="SAM" id="Phobius"/>
    </source>
</evidence>
<keyword evidence="1" id="KW-0812">Transmembrane</keyword>
<dbReference type="OrthoDB" id="4486024at2"/>
<name>A0A438BAT3_9NOCA</name>
<proteinExistence type="predicted"/>
<dbReference type="AlphaFoldDB" id="A0A438BAT3"/>
<reference evidence="2 3" key="1">
    <citation type="submission" date="2018-11" db="EMBL/GenBank/DDBJ databases">
        <title>Rhodococcus spongicola sp. nov. and Rhodococcus xishaensis sp. nov. from marine sponges.</title>
        <authorList>
            <person name="Li L."/>
            <person name="Lin H.W."/>
        </authorList>
    </citation>
    <scope>NUCLEOTIDE SEQUENCE [LARGE SCALE GENOMIC DNA]</scope>
    <source>
        <strain evidence="2 3">CCTCC AB2014297</strain>
    </source>
</reference>
<evidence type="ECO:0000313" key="3">
    <source>
        <dbReference type="Proteomes" id="UP000286208"/>
    </source>
</evidence>
<accession>A0A438BAT3</accession>
<feature type="transmembrane region" description="Helical" evidence="1">
    <location>
        <begin position="67"/>
        <end position="86"/>
    </location>
</feature>
<gene>
    <name evidence="2" type="ORF">EGT67_20580</name>
</gene>
<dbReference type="EMBL" id="RKLP01000011">
    <property type="protein sequence ID" value="RVW07825.1"/>
    <property type="molecule type" value="Genomic_DNA"/>
</dbReference>
<evidence type="ECO:0000313" key="2">
    <source>
        <dbReference type="EMBL" id="RVW07825.1"/>
    </source>
</evidence>
<dbReference type="RefSeq" id="WP_127917946.1">
    <property type="nucleotide sequence ID" value="NZ_RKLP01000011.1"/>
</dbReference>
<keyword evidence="3" id="KW-1185">Reference proteome</keyword>
<keyword evidence="1" id="KW-0472">Membrane</keyword>
<feature type="transmembrane region" description="Helical" evidence="1">
    <location>
        <begin position="98"/>
        <end position="118"/>
    </location>
</feature>